<dbReference type="InterPro" id="IPR036388">
    <property type="entry name" value="WH-like_DNA-bd_sf"/>
</dbReference>
<protein>
    <submittedName>
        <fullName evidence="1">Winged helix-turn-helix transcriptional regulator</fullName>
    </submittedName>
</protein>
<dbReference type="InterPro" id="IPR036390">
    <property type="entry name" value="WH_DNA-bd_sf"/>
</dbReference>
<evidence type="ECO:0000313" key="1">
    <source>
        <dbReference type="EMBL" id="QPC98420.1"/>
    </source>
</evidence>
<gene>
    <name evidence="1" type="ORF">IRL76_11260</name>
</gene>
<dbReference type="KEGG" id="qso:IRL76_11260"/>
<evidence type="ECO:0000313" key="2">
    <source>
        <dbReference type="Proteomes" id="UP000594459"/>
    </source>
</evidence>
<sequence length="97" mass="10811">MPDLCSEVSQLSTELEKVGVDLFAVDGKIIFYLMNNGSSRIKEIMLATGSSYRGFYLALERLKNKKLIDSEVDPVDRRARVIRLATPTPAPSVHRGN</sequence>
<dbReference type="SUPFAM" id="SSF46785">
    <property type="entry name" value="Winged helix' DNA-binding domain"/>
    <property type="match status" value="1"/>
</dbReference>
<dbReference type="Gene3D" id="1.10.10.10">
    <property type="entry name" value="Winged helix-like DNA-binding domain superfamily/Winged helix DNA-binding domain"/>
    <property type="match status" value="1"/>
</dbReference>
<dbReference type="AlphaFoldDB" id="A0A7S8F1N6"/>
<dbReference type="Proteomes" id="UP000594459">
    <property type="component" value="Chromosome"/>
</dbReference>
<keyword evidence="2" id="KW-1185">Reference proteome</keyword>
<accession>A0A7S8F1N6</accession>
<organism evidence="1 2">
    <name type="scientific">Qipengyuania soli</name>
    <dbReference type="NCBI Taxonomy" id="2782568"/>
    <lineage>
        <taxon>Bacteria</taxon>
        <taxon>Pseudomonadati</taxon>
        <taxon>Pseudomonadota</taxon>
        <taxon>Alphaproteobacteria</taxon>
        <taxon>Sphingomonadales</taxon>
        <taxon>Erythrobacteraceae</taxon>
        <taxon>Qipengyuania</taxon>
    </lineage>
</organism>
<proteinExistence type="predicted"/>
<dbReference type="RefSeq" id="WP_200981429.1">
    <property type="nucleotide sequence ID" value="NZ_CP064654.1"/>
</dbReference>
<reference evidence="1 2" key="1">
    <citation type="submission" date="2020-11" db="EMBL/GenBank/DDBJ databases">
        <title>The genome sequence of Erythrobacter sp. 6D36.</title>
        <authorList>
            <person name="Liu Y."/>
        </authorList>
    </citation>
    <scope>NUCLEOTIDE SEQUENCE [LARGE SCALE GENOMIC DNA]</scope>
    <source>
        <strain evidence="1 2">6D36</strain>
    </source>
</reference>
<dbReference type="EMBL" id="CP064654">
    <property type="protein sequence ID" value="QPC98420.1"/>
    <property type="molecule type" value="Genomic_DNA"/>
</dbReference>
<name>A0A7S8F1N6_9SPHN</name>